<evidence type="ECO:0000259" key="1">
    <source>
        <dbReference type="Pfam" id="PF21962"/>
    </source>
</evidence>
<comment type="caution">
    <text evidence="2">The sequence shown here is derived from an EMBL/GenBank/DDBJ whole genome shotgun (WGS) entry which is preliminary data.</text>
</comment>
<reference evidence="2 3" key="1">
    <citation type="submission" date="2024-02" db="EMBL/GenBank/DDBJ databases">
        <title>A draft genome for the cacao thread blight pathogen Marasmius crinis-equi.</title>
        <authorList>
            <person name="Cohen S.P."/>
            <person name="Baruah I.K."/>
            <person name="Amoako-Attah I."/>
            <person name="Bukari Y."/>
            <person name="Meinhardt L.W."/>
            <person name="Bailey B.A."/>
        </authorList>
    </citation>
    <scope>NUCLEOTIDE SEQUENCE [LARGE SCALE GENOMIC DNA]</scope>
    <source>
        <strain evidence="2 3">GH-76</strain>
    </source>
</reference>
<dbReference type="Proteomes" id="UP001465976">
    <property type="component" value="Unassembled WGS sequence"/>
</dbReference>
<keyword evidence="3" id="KW-1185">Reference proteome</keyword>
<dbReference type="Pfam" id="PF21962">
    <property type="entry name" value="DUF6924"/>
    <property type="match status" value="1"/>
</dbReference>
<dbReference type="EMBL" id="JBAHYK010000771">
    <property type="protein sequence ID" value="KAL0571437.1"/>
    <property type="molecule type" value="Genomic_DNA"/>
</dbReference>
<accession>A0ABR3F8L4</accession>
<proteinExistence type="predicted"/>
<evidence type="ECO:0000313" key="2">
    <source>
        <dbReference type="EMBL" id="KAL0571437.1"/>
    </source>
</evidence>
<organism evidence="2 3">
    <name type="scientific">Marasmius crinis-equi</name>
    <dbReference type="NCBI Taxonomy" id="585013"/>
    <lineage>
        <taxon>Eukaryota</taxon>
        <taxon>Fungi</taxon>
        <taxon>Dikarya</taxon>
        <taxon>Basidiomycota</taxon>
        <taxon>Agaricomycotina</taxon>
        <taxon>Agaricomycetes</taxon>
        <taxon>Agaricomycetidae</taxon>
        <taxon>Agaricales</taxon>
        <taxon>Marasmiineae</taxon>
        <taxon>Marasmiaceae</taxon>
        <taxon>Marasmius</taxon>
    </lineage>
</organism>
<sequence>MAERKIALYVSSKDVTSEIRDQIQHDFDTTHDEGRDPRPGWIELVSDSESWSIGLSSQAIHEKHSAEYVPRYPRRPIVILDDRTARDRSVLVVCPTISEETDDWVHQELRFAPRRVPDTAINLVIGNQSLQEYEYHVDEDGVWRWWKNSSTPNPDA</sequence>
<evidence type="ECO:0000313" key="3">
    <source>
        <dbReference type="Proteomes" id="UP001465976"/>
    </source>
</evidence>
<protein>
    <recommendedName>
        <fullName evidence="1">DUF6924 domain-containing protein</fullName>
    </recommendedName>
</protein>
<dbReference type="InterPro" id="IPR053832">
    <property type="entry name" value="DUF6924"/>
</dbReference>
<gene>
    <name evidence="2" type="ORF">V5O48_010527</name>
</gene>
<name>A0ABR3F8L4_9AGAR</name>
<feature type="domain" description="DUF6924" evidence="1">
    <location>
        <begin position="37"/>
        <end position="144"/>
    </location>
</feature>